<evidence type="ECO:0000313" key="2">
    <source>
        <dbReference type="Proteomes" id="UP000521227"/>
    </source>
</evidence>
<sequence>MQVKLEDEIHKHLPNYEFYVEVLKNLEALQFKKQDFLDAWEKRKSLLTNEDNPDLAMKQLYDFSLIGCYSPGGGGGGAEYVFKYKDKRSTFNENASQFRVHSGFKDVLGLRKYVRSE</sequence>
<organism evidence="1 2">
    <name type="scientific">Afipia massiliensis</name>
    <dbReference type="NCBI Taxonomy" id="211460"/>
    <lineage>
        <taxon>Bacteria</taxon>
        <taxon>Pseudomonadati</taxon>
        <taxon>Pseudomonadota</taxon>
        <taxon>Alphaproteobacteria</taxon>
        <taxon>Hyphomicrobiales</taxon>
        <taxon>Nitrobacteraceae</taxon>
        <taxon>Afipia</taxon>
    </lineage>
</organism>
<gene>
    <name evidence="1" type="ORF">HNQ36_004977</name>
</gene>
<comment type="caution">
    <text evidence="1">The sequence shown here is derived from an EMBL/GenBank/DDBJ whole genome shotgun (WGS) entry which is preliminary data.</text>
</comment>
<accession>A0A840NE51</accession>
<name>A0A840NE51_9BRAD</name>
<protein>
    <submittedName>
        <fullName evidence="1">Uncharacterized protein</fullName>
    </submittedName>
</protein>
<proteinExistence type="predicted"/>
<evidence type="ECO:0000313" key="1">
    <source>
        <dbReference type="EMBL" id="MBB5054966.1"/>
    </source>
</evidence>
<dbReference type="EMBL" id="JACHIJ010000009">
    <property type="protein sequence ID" value="MBB5054966.1"/>
    <property type="molecule type" value="Genomic_DNA"/>
</dbReference>
<reference evidence="1 2" key="1">
    <citation type="submission" date="2020-08" db="EMBL/GenBank/DDBJ databases">
        <title>Genomic Encyclopedia of Type Strains, Phase IV (KMG-IV): sequencing the most valuable type-strain genomes for metagenomic binning, comparative biology and taxonomic classification.</title>
        <authorList>
            <person name="Goeker M."/>
        </authorList>
    </citation>
    <scope>NUCLEOTIDE SEQUENCE [LARGE SCALE GENOMIC DNA]</scope>
    <source>
        <strain evidence="1 2">DSM 17498</strain>
    </source>
</reference>
<dbReference type="Proteomes" id="UP000521227">
    <property type="component" value="Unassembled WGS sequence"/>
</dbReference>
<dbReference type="AlphaFoldDB" id="A0A840NE51"/>
<dbReference type="RefSeq" id="WP_184090050.1">
    <property type="nucleotide sequence ID" value="NZ_JACHIJ010000009.1"/>
</dbReference>